<dbReference type="PIRSF" id="PIRSF000126">
    <property type="entry name" value="11-beta-HSD1"/>
    <property type="match status" value="1"/>
</dbReference>
<dbReference type="Proteomes" id="UP000321960">
    <property type="component" value="Unassembled WGS sequence"/>
</dbReference>
<dbReference type="PANTHER" id="PTHR43899">
    <property type="entry name" value="RH59310P"/>
    <property type="match status" value="1"/>
</dbReference>
<dbReference type="AlphaFoldDB" id="A0A512J798"/>
<protein>
    <submittedName>
        <fullName evidence="4">Short-chain dehydrogenase</fullName>
    </submittedName>
</protein>
<name>A0A512J798_9HYPH</name>
<reference evidence="5" key="1">
    <citation type="journal article" date="2014" name="Int. J. Syst. Evol. Microbiol.">
        <title>Complete genome of a new Firmicutes species belonging to the dominant human colonic microbiota ('Ruminococcus bicirculans') reveals two chromosomes and a selective capacity to utilize plant glucans.</title>
        <authorList>
            <consortium name="NISC Comparative Sequencing Program"/>
            <person name="Wegmann U."/>
            <person name="Louis P."/>
            <person name="Goesmann A."/>
            <person name="Henrissat B."/>
            <person name="Duncan S.H."/>
            <person name="Flint H.J."/>
        </authorList>
    </citation>
    <scope>NUCLEOTIDE SEQUENCE</scope>
    <source>
        <strain evidence="5">NBRC 107715</strain>
    </source>
</reference>
<comment type="caution">
    <text evidence="4">The sequence shown here is derived from an EMBL/GenBank/DDBJ whole genome shotgun (WGS) entry which is preliminary data.</text>
</comment>
<keyword evidence="3" id="KW-0560">Oxidoreductase</keyword>
<sequence>MPRHAEQSEFPSRLHDRYGPAALVTGASDGIGLAFARRLAEAGFDLVLVARRETVLAEIARDLRGRHGIDVQVLAADLSDGEQARRVAEVASDRDVRLLVAAAGFGTSGPFVDGDLAAELDMIDVNCRALTQVTHAFARRFVERGRGGIILMSSLVAFQGVPRAANYAATKAFVQTLAEGLHAELRPRGVDVLASAPGPVMTGFGQRAAMRIASGQTPDEVAAGSLRALGRRATVRPGFLAKALETALKPLPRAGRVRMMGRVMVGMTAR</sequence>
<dbReference type="SUPFAM" id="SSF51735">
    <property type="entry name" value="NAD(P)-binding Rossmann-fold domains"/>
    <property type="match status" value="1"/>
</dbReference>
<evidence type="ECO:0000313" key="7">
    <source>
        <dbReference type="Proteomes" id="UP001156856"/>
    </source>
</evidence>
<dbReference type="EMBL" id="BSPK01000105">
    <property type="protein sequence ID" value="GLS66449.1"/>
    <property type="molecule type" value="Genomic_DNA"/>
</dbReference>
<evidence type="ECO:0000256" key="2">
    <source>
        <dbReference type="ARBA" id="ARBA00006484"/>
    </source>
</evidence>
<keyword evidence="7" id="KW-1185">Reference proteome</keyword>
<dbReference type="PANTHER" id="PTHR43899:SF13">
    <property type="entry name" value="RH59310P"/>
    <property type="match status" value="1"/>
</dbReference>
<evidence type="ECO:0000256" key="1">
    <source>
        <dbReference type="ARBA" id="ARBA00004240"/>
    </source>
</evidence>
<dbReference type="Proteomes" id="UP001156856">
    <property type="component" value="Unassembled WGS sequence"/>
</dbReference>
<dbReference type="InterPro" id="IPR002347">
    <property type="entry name" value="SDR_fam"/>
</dbReference>
<organism evidence="4 6">
    <name type="scientific">Methylobacterium oxalidis</name>
    <dbReference type="NCBI Taxonomy" id="944322"/>
    <lineage>
        <taxon>Bacteria</taxon>
        <taxon>Pseudomonadati</taxon>
        <taxon>Pseudomonadota</taxon>
        <taxon>Alphaproteobacteria</taxon>
        <taxon>Hyphomicrobiales</taxon>
        <taxon>Methylobacteriaceae</taxon>
        <taxon>Methylobacterium</taxon>
    </lineage>
</organism>
<dbReference type="GO" id="GO:0016491">
    <property type="term" value="F:oxidoreductase activity"/>
    <property type="evidence" value="ECO:0007669"/>
    <property type="project" value="UniProtKB-KW"/>
</dbReference>
<reference evidence="5" key="4">
    <citation type="submission" date="2023-01" db="EMBL/GenBank/DDBJ databases">
        <title>Draft genome sequence of Methylobacterium oxalidis strain NBRC 107715.</title>
        <authorList>
            <person name="Sun Q."/>
            <person name="Mori K."/>
        </authorList>
    </citation>
    <scope>NUCLEOTIDE SEQUENCE</scope>
    <source>
        <strain evidence="5">NBRC 107715</strain>
    </source>
</reference>
<evidence type="ECO:0000313" key="5">
    <source>
        <dbReference type="EMBL" id="GLS66449.1"/>
    </source>
</evidence>
<evidence type="ECO:0000313" key="4">
    <source>
        <dbReference type="EMBL" id="GEP05844.1"/>
    </source>
</evidence>
<gene>
    <name evidence="5" type="ORF">GCM10007888_48320</name>
    <name evidence="4" type="ORF">MOX02_38820</name>
</gene>
<proteinExistence type="inferred from homology"/>
<comment type="subcellular location">
    <subcellularLocation>
        <location evidence="1">Endoplasmic reticulum</location>
    </subcellularLocation>
</comment>
<dbReference type="EMBL" id="BJZU01000081">
    <property type="protein sequence ID" value="GEP05844.1"/>
    <property type="molecule type" value="Genomic_DNA"/>
</dbReference>
<dbReference type="InterPro" id="IPR051019">
    <property type="entry name" value="VLCFA-Steroid_DH"/>
</dbReference>
<dbReference type="Gene3D" id="3.40.50.720">
    <property type="entry name" value="NAD(P)-binding Rossmann-like Domain"/>
    <property type="match status" value="1"/>
</dbReference>
<dbReference type="RefSeq" id="WP_147027384.1">
    <property type="nucleotide sequence ID" value="NZ_BJZU01000081.1"/>
</dbReference>
<dbReference type="PROSITE" id="PS00061">
    <property type="entry name" value="ADH_SHORT"/>
    <property type="match status" value="1"/>
</dbReference>
<dbReference type="SMR" id="A0A512J798"/>
<dbReference type="Pfam" id="PF00106">
    <property type="entry name" value="adh_short"/>
    <property type="match status" value="1"/>
</dbReference>
<dbReference type="InterPro" id="IPR020904">
    <property type="entry name" value="Sc_DH/Rdtase_CS"/>
</dbReference>
<dbReference type="InterPro" id="IPR036291">
    <property type="entry name" value="NAD(P)-bd_dom_sf"/>
</dbReference>
<accession>A0A512J798</accession>
<comment type="similarity">
    <text evidence="2">Belongs to the short-chain dehydrogenases/reductases (SDR) family.</text>
</comment>
<dbReference type="OrthoDB" id="9808814at2"/>
<evidence type="ECO:0000313" key="6">
    <source>
        <dbReference type="Proteomes" id="UP000321960"/>
    </source>
</evidence>
<reference evidence="4 6" key="3">
    <citation type="submission" date="2019-07" db="EMBL/GenBank/DDBJ databases">
        <title>Whole genome shotgun sequence of Methylobacterium oxalidis NBRC 107715.</title>
        <authorList>
            <person name="Hosoyama A."/>
            <person name="Uohara A."/>
            <person name="Ohji S."/>
            <person name="Ichikawa N."/>
        </authorList>
    </citation>
    <scope>NUCLEOTIDE SEQUENCE [LARGE SCALE GENOMIC DNA]</scope>
    <source>
        <strain evidence="4 6">NBRC 107715</strain>
    </source>
</reference>
<evidence type="ECO:0000256" key="3">
    <source>
        <dbReference type="ARBA" id="ARBA00023002"/>
    </source>
</evidence>
<reference evidence="7" key="2">
    <citation type="journal article" date="2019" name="Int. J. Syst. Evol. Microbiol.">
        <title>The Global Catalogue of Microorganisms (GCM) 10K type strain sequencing project: providing services to taxonomists for standard genome sequencing and annotation.</title>
        <authorList>
            <consortium name="The Broad Institute Genomics Platform"/>
            <consortium name="The Broad Institute Genome Sequencing Center for Infectious Disease"/>
            <person name="Wu L."/>
            <person name="Ma J."/>
        </authorList>
    </citation>
    <scope>NUCLEOTIDE SEQUENCE [LARGE SCALE GENOMIC DNA]</scope>
    <source>
        <strain evidence="7">NBRC 107715</strain>
    </source>
</reference>
<dbReference type="PRINTS" id="PR00081">
    <property type="entry name" value="GDHRDH"/>
</dbReference>